<evidence type="ECO:0000313" key="5">
    <source>
        <dbReference type="EMBL" id="MCX2743887.1"/>
    </source>
</evidence>
<dbReference type="PANTHER" id="PTHR43085">
    <property type="entry name" value="HEXOKINASE FAMILY MEMBER"/>
    <property type="match status" value="1"/>
</dbReference>
<feature type="domain" description="Carbohydrate kinase PfkB" evidence="4">
    <location>
        <begin position="13"/>
        <end position="286"/>
    </location>
</feature>
<dbReference type="RefSeq" id="WP_266056348.1">
    <property type="nucleotide sequence ID" value="NZ_JAPFQN010000005.1"/>
</dbReference>
<evidence type="ECO:0000256" key="2">
    <source>
        <dbReference type="ARBA" id="ARBA00022679"/>
    </source>
</evidence>
<reference evidence="5 6" key="1">
    <citation type="submission" date="2022-11" db="EMBL/GenBank/DDBJ databases">
        <title>The characterization of three novel Bacteroidetes species and genomic analysis of their roles in tidal elemental geochemical cycles.</title>
        <authorList>
            <person name="Ma K."/>
        </authorList>
    </citation>
    <scope>NUCLEOTIDE SEQUENCE [LARGE SCALE GENOMIC DNA]</scope>
    <source>
        <strain evidence="5 6">M17</strain>
    </source>
</reference>
<organism evidence="5 6">
    <name type="scientific">Mangrovivirga halotolerans</name>
    <dbReference type="NCBI Taxonomy" id="2993936"/>
    <lineage>
        <taxon>Bacteria</taxon>
        <taxon>Pseudomonadati</taxon>
        <taxon>Bacteroidota</taxon>
        <taxon>Cytophagia</taxon>
        <taxon>Cytophagales</taxon>
        <taxon>Mangrovivirgaceae</taxon>
        <taxon>Mangrovivirga</taxon>
    </lineage>
</organism>
<keyword evidence="2" id="KW-0808">Transferase</keyword>
<dbReference type="InterPro" id="IPR002173">
    <property type="entry name" value="Carboh/pur_kinase_PfkB_CS"/>
</dbReference>
<proteinExistence type="inferred from homology"/>
<dbReference type="Pfam" id="PF00294">
    <property type="entry name" value="PfkB"/>
    <property type="match status" value="1"/>
</dbReference>
<protein>
    <submittedName>
        <fullName evidence="5">PfkB family carbohydrate kinase</fullName>
    </submittedName>
</protein>
<dbReference type="GO" id="GO:0016301">
    <property type="term" value="F:kinase activity"/>
    <property type="evidence" value="ECO:0007669"/>
    <property type="project" value="UniProtKB-KW"/>
</dbReference>
<dbReference type="Gene3D" id="3.40.1190.20">
    <property type="match status" value="1"/>
</dbReference>
<dbReference type="PROSITE" id="PS00584">
    <property type="entry name" value="PFKB_KINASES_2"/>
    <property type="match status" value="1"/>
</dbReference>
<keyword evidence="6" id="KW-1185">Reference proteome</keyword>
<gene>
    <name evidence="5" type="ORF">OO013_08420</name>
</gene>
<dbReference type="InterPro" id="IPR029056">
    <property type="entry name" value="Ribokinase-like"/>
</dbReference>
<dbReference type="EMBL" id="JAPFQN010000005">
    <property type="protein sequence ID" value="MCX2743887.1"/>
    <property type="molecule type" value="Genomic_DNA"/>
</dbReference>
<evidence type="ECO:0000259" key="4">
    <source>
        <dbReference type="Pfam" id="PF00294"/>
    </source>
</evidence>
<evidence type="ECO:0000313" key="6">
    <source>
        <dbReference type="Proteomes" id="UP001209885"/>
    </source>
</evidence>
<comment type="similarity">
    <text evidence="1">Belongs to the carbohydrate kinase PfkB family.</text>
</comment>
<dbReference type="SUPFAM" id="SSF53613">
    <property type="entry name" value="Ribokinase-like"/>
    <property type="match status" value="1"/>
</dbReference>
<dbReference type="InterPro" id="IPR011611">
    <property type="entry name" value="PfkB_dom"/>
</dbReference>
<sequence length="301" mass="33179">MIKDNRKIKVVTFGEVLWDVFEGNKKIGGAPLNVALTMQSLGADVSIISGIGSDHNGEELLNIIHQDINVDHIQKNKNLATSTVDVQLDENKQATYIIHQPVAWDEIMFSEKLKNVVDGCDIFIFGSLSSRSEMSSKTLIRLLDNDAFNVLDINLRAPHYTSETLLGLTNAADFVKFNDKEIEEVIKLVYGQPFEGIEEAMKYISLNSGVDKICVTRGDKGAVLYSDGDFFYNPGYNVEVVDTVGAGDSFLGALVLKIYEGEDPQKALDFASAMGAYVCSKQGANPEYNENDIEEIMGMVK</sequence>
<evidence type="ECO:0000256" key="1">
    <source>
        <dbReference type="ARBA" id="ARBA00010688"/>
    </source>
</evidence>
<keyword evidence="3 5" id="KW-0418">Kinase</keyword>
<dbReference type="Proteomes" id="UP001209885">
    <property type="component" value="Unassembled WGS sequence"/>
</dbReference>
<name>A0ABT3RRJ1_9BACT</name>
<evidence type="ECO:0000256" key="3">
    <source>
        <dbReference type="ARBA" id="ARBA00022777"/>
    </source>
</evidence>
<accession>A0ABT3RRJ1</accession>
<dbReference type="InterPro" id="IPR050306">
    <property type="entry name" value="PfkB_Carbo_kinase"/>
</dbReference>
<comment type="caution">
    <text evidence="5">The sequence shown here is derived from an EMBL/GenBank/DDBJ whole genome shotgun (WGS) entry which is preliminary data.</text>
</comment>
<dbReference type="PROSITE" id="PS00583">
    <property type="entry name" value="PFKB_KINASES_1"/>
    <property type="match status" value="1"/>
</dbReference>
<dbReference type="PANTHER" id="PTHR43085:SF57">
    <property type="entry name" value="CARBOHYDRATE KINASE PFKB DOMAIN-CONTAINING PROTEIN"/>
    <property type="match status" value="1"/>
</dbReference>